<dbReference type="AlphaFoldDB" id="A0A9W4H1S4"/>
<dbReference type="GO" id="GO:0004146">
    <property type="term" value="F:dihydrofolate reductase activity"/>
    <property type="evidence" value="ECO:0007669"/>
    <property type="project" value="UniProtKB-EC"/>
</dbReference>
<proteinExistence type="predicted"/>
<dbReference type="EMBL" id="CAJVAX010000017">
    <property type="protein sequence ID" value="CAG7643178.1"/>
    <property type="molecule type" value="Genomic_DNA"/>
</dbReference>
<comment type="caution">
    <text evidence="2">The sequence shown here is derived from an EMBL/GenBank/DDBJ whole genome shotgun (WGS) entry which is preliminary data.</text>
</comment>
<accession>A0A9W4H1S4</accession>
<dbReference type="EC" id="1.5.1.3" evidence="2"/>
<gene>
    <name evidence="2" type="ORF">SBRY_30759</name>
</gene>
<feature type="domain" description="Bacterial bifunctional deaminase-reductase C-terminal" evidence="1">
    <location>
        <begin position="3"/>
        <end position="174"/>
    </location>
</feature>
<sequence>MMRKLIVTTYATLDGHVGDLQDWGLPFDHEATARYHGSLLKNCDGLLLGRRTYQLFAAIWPGRSGLAYVDKLNSLPKHVASTTLTELPWQNSQLLEGDAVAATCKLKEQPGGDLVAYGGESLTAALLEAGLVDQYRVLVSPVLLGKAGPRLFEPGSRRVDLTLAEATVMGPGVAALTYCPSA</sequence>
<dbReference type="Gene3D" id="3.40.430.10">
    <property type="entry name" value="Dihydrofolate Reductase, subunit A"/>
    <property type="match status" value="1"/>
</dbReference>
<dbReference type="GO" id="GO:0009231">
    <property type="term" value="P:riboflavin biosynthetic process"/>
    <property type="evidence" value="ECO:0007669"/>
    <property type="project" value="InterPro"/>
</dbReference>
<name>A0A9W4H1S4_9ACTN</name>
<dbReference type="GO" id="GO:0008703">
    <property type="term" value="F:5-amino-6-(5-phosphoribosylamino)uracil reductase activity"/>
    <property type="evidence" value="ECO:0007669"/>
    <property type="project" value="InterPro"/>
</dbReference>
<dbReference type="Pfam" id="PF01872">
    <property type="entry name" value="RibD_C"/>
    <property type="match status" value="1"/>
</dbReference>
<evidence type="ECO:0000313" key="2">
    <source>
        <dbReference type="EMBL" id="CAG7643178.1"/>
    </source>
</evidence>
<organism evidence="2 3">
    <name type="scientific">Actinacidiphila bryophytorum</name>
    <dbReference type="NCBI Taxonomy" id="1436133"/>
    <lineage>
        <taxon>Bacteria</taxon>
        <taxon>Bacillati</taxon>
        <taxon>Actinomycetota</taxon>
        <taxon>Actinomycetes</taxon>
        <taxon>Kitasatosporales</taxon>
        <taxon>Streptomycetaceae</taxon>
        <taxon>Actinacidiphila</taxon>
    </lineage>
</organism>
<dbReference type="PANTHER" id="PTHR38011:SF11">
    <property type="entry name" value="2,5-DIAMINO-6-RIBOSYLAMINO-4(3H)-PYRIMIDINONE 5'-PHOSPHATE REDUCTASE"/>
    <property type="match status" value="1"/>
</dbReference>
<dbReference type="SUPFAM" id="SSF53597">
    <property type="entry name" value="Dihydrofolate reductase-like"/>
    <property type="match status" value="1"/>
</dbReference>
<dbReference type="InterPro" id="IPR002734">
    <property type="entry name" value="RibDG_C"/>
</dbReference>
<dbReference type="InterPro" id="IPR050765">
    <property type="entry name" value="Riboflavin_Biosynth_HTPR"/>
</dbReference>
<keyword evidence="3" id="KW-1185">Reference proteome</keyword>
<dbReference type="PANTHER" id="PTHR38011">
    <property type="entry name" value="DIHYDROFOLATE REDUCTASE FAMILY PROTEIN (AFU_ORTHOLOGUE AFUA_8G06820)"/>
    <property type="match status" value="1"/>
</dbReference>
<evidence type="ECO:0000259" key="1">
    <source>
        <dbReference type="Pfam" id="PF01872"/>
    </source>
</evidence>
<dbReference type="Proteomes" id="UP001153328">
    <property type="component" value="Unassembled WGS sequence"/>
</dbReference>
<reference evidence="2" key="1">
    <citation type="submission" date="2021-06" db="EMBL/GenBank/DDBJ databases">
        <authorList>
            <person name="Arsene-Ploetze F."/>
        </authorList>
    </citation>
    <scope>NUCLEOTIDE SEQUENCE</scope>
    <source>
        <strain evidence="2">SBRY1</strain>
    </source>
</reference>
<evidence type="ECO:0000313" key="3">
    <source>
        <dbReference type="Proteomes" id="UP001153328"/>
    </source>
</evidence>
<dbReference type="InterPro" id="IPR024072">
    <property type="entry name" value="DHFR-like_dom_sf"/>
</dbReference>
<protein>
    <submittedName>
        <fullName evidence="2">Dihydrofolate reductase</fullName>
        <ecNumber evidence="2">1.5.1.3</ecNumber>
    </submittedName>
</protein>
<keyword evidence="2" id="KW-0560">Oxidoreductase</keyword>